<dbReference type="OrthoDB" id="2195201at2759"/>
<dbReference type="AlphaFoldDB" id="S7XUW2"/>
<dbReference type="EMBL" id="ATCN01000163">
    <property type="protein sequence ID" value="EPR79668.1"/>
    <property type="molecule type" value="Genomic_DNA"/>
</dbReference>
<dbReference type="HOGENOM" id="CLU_059493_1_0_1"/>
<dbReference type="Gene3D" id="3.40.50.1000">
    <property type="entry name" value="HAD superfamily/HAD-like"/>
    <property type="match status" value="1"/>
</dbReference>
<dbReference type="SUPFAM" id="SSF56784">
    <property type="entry name" value="HAD-like"/>
    <property type="match status" value="1"/>
</dbReference>
<evidence type="ECO:0000313" key="1">
    <source>
        <dbReference type="EMBL" id="EPR79668.1"/>
    </source>
</evidence>
<organism evidence="1 2">
    <name type="scientific">Spraguea lophii (strain 42_110)</name>
    <name type="common">Microsporidian parasite</name>
    <dbReference type="NCBI Taxonomy" id="1358809"/>
    <lineage>
        <taxon>Eukaryota</taxon>
        <taxon>Fungi</taxon>
        <taxon>Fungi incertae sedis</taxon>
        <taxon>Microsporidia</taxon>
        <taxon>Spragueidae</taxon>
        <taxon>Spraguea</taxon>
    </lineage>
</organism>
<reference evidence="2" key="1">
    <citation type="journal article" date="2013" name="PLoS Genet.">
        <title>The genome of Spraguea lophii and the basis of host-microsporidian interactions.</title>
        <authorList>
            <person name="Campbell S.E."/>
            <person name="Williams T.A."/>
            <person name="Yousuf A."/>
            <person name="Soanes D.M."/>
            <person name="Paszkiewicz K.H."/>
            <person name="Williams B.A.P."/>
        </authorList>
    </citation>
    <scope>NUCLEOTIDE SEQUENCE [LARGE SCALE GENOMIC DNA]</scope>
    <source>
        <strain evidence="2">42_110</strain>
    </source>
</reference>
<dbReference type="Proteomes" id="UP000014978">
    <property type="component" value="Unassembled WGS sequence"/>
</dbReference>
<keyword evidence="2" id="KW-1185">Reference proteome</keyword>
<dbReference type="STRING" id="1358809.S7XUW2"/>
<dbReference type="OMA" id="KRIEHIC"/>
<proteinExistence type="predicted"/>
<protein>
    <recommendedName>
        <fullName evidence="3">Pyrimidine 5-nucleotidase</fullName>
    </recommendedName>
</protein>
<evidence type="ECO:0008006" key="3">
    <source>
        <dbReference type="Google" id="ProtNLM"/>
    </source>
</evidence>
<comment type="caution">
    <text evidence="1">The sequence shown here is derived from an EMBL/GenBank/DDBJ whole genome shotgun (WGS) entry which is preliminary data.</text>
</comment>
<gene>
    <name evidence="1" type="ORF">SLOPH_1210</name>
</gene>
<accession>S7XUW2</accession>
<evidence type="ECO:0000313" key="2">
    <source>
        <dbReference type="Proteomes" id="UP000014978"/>
    </source>
</evidence>
<dbReference type="InterPro" id="IPR036412">
    <property type="entry name" value="HAD-like_sf"/>
</dbReference>
<dbReference type="InParanoid" id="S7XUW2"/>
<dbReference type="InterPro" id="IPR023214">
    <property type="entry name" value="HAD_sf"/>
</dbReference>
<feature type="non-terminal residue" evidence="1">
    <location>
        <position position="256"/>
    </location>
</feature>
<name>S7XUW2_SPRLO</name>
<dbReference type="PANTHER" id="PTHR12725:SF117">
    <property type="entry name" value="HALOACID DEHALOGENASE-LIKE HYDROLASE"/>
    <property type="match status" value="1"/>
</dbReference>
<sequence length="256" mass="30448">MLTYDNRLKYFALFLFIKKDTFILPMSIRKQNEIELFYFEDDYRNCDIEKLNDLYLNDNIDDKKILVFDIDCTLYKKSIRLQAKVGENYRNLLKNKYSVKNPQKLIDLFREKYSSRSKGAFDILGLTKEEIIKNVYNIDYNEFLKEANELKKFLDSLPYRKVIMTNGMDVHAISVLKTMGIYECFESMFLPNFLGYRNNQKKNNENEENLIFINKPLCESYKLIEDVYGVADKSNIIFFDDQQINIDASIRRGWSG</sequence>
<dbReference type="PANTHER" id="PTHR12725">
    <property type="entry name" value="HALOACID DEHALOGENASE-LIKE HYDROLASE"/>
    <property type="match status" value="1"/>
</dbReference>
<dbReference type="VEuPathDB" id="MicrosporidiaDB:SLOPH_1210"/>